<reference evidence="7" key="1">
    <citation type="journal article" date="2019" name="Int. J. Syst. Evol. Microbiol.">
        <title>The Global Catalogue of Microorganisms (GCM) 10K type strain sequencing project: providing services to taxonomists for standard genome sequencing and annotation.</title>
        <authorList>
            <consortium name="The Broad Institute Genomics Platform"/>
            <consortium name="The Broad Institute Genome Sequencing Center for Infectious Disease"/>
            <person name="Wu L."/>
            <person name="Ma J."/>
        </authorList>
    </citation>
    <scope>NUCLEOTIDE SEQUENCE [LARGE SCALE GENOMIC DNA]</scope>
    <source>
        <strain evidence="7">CGMCC 1.12479</strain>
    </source>
</reference>
<dbReference type="Pfam" id="PF13715">
    <property type="entry name" value="CarbopepD_reg_2"/>
    <property type="match status" value="1"/>
</dbReference>
<name>A0ABQ1MGE9_9BACT</name>
<dbReference type="EMBL" id="BMFD01000005">
    <property type="protein sequence ID" value="GGC40290.1"/>
    <property type="molecule type" value="Genomic_DNA"/>
</dbReference>
<keyword evidence="2" id="KW-0472">Membrane</keyword>
<keyword evidence="7" id="KW-1185">Reference proteome</keyword>
<organism evidence="6 7">
    <name type="scientific">Belliella aquatica</name>
    <dbReference type="NCBI Taxonomy" id="1323734"/>
    <lineage>
        <taxon>Bacteria</taxon>
        <taxon>Pseudomonadati</taxon>
        <taxon>Bacteroidota</taxon>
        <taxon>Cytophagia</taxon>
        <taxon>Cytophagales</taxon>
        <taxon>Cyclobacteriaceae</taxon>
        <taxon>Belliella</taxon>
    </lineage>
</organism>
<comment type="subcellular location">
    <subcellularLocation>
        <location evidence="1">Cell outer membrane</location>
    </subcellularLocation>
</comment>
<sequence>MKIFKINFLVIFLLTSLGENQSVYSQNTANQFNVTGKVIDSESAETVPFVQVAFFLPGKDSPEAYSDTNIDGIFNIKLPPATYNLRLYLIGYERQEIENIKVDRNLNLQNIEIFNEGENLDEIVVESSKILMRTNVEGITINPSANLSNIGGTLLDILRNTPSVRVGDDGGISLRGSTGTNVLINGRNSSLTQNLDQIPASAIEQIRIINNPNARYDAEAEGGIIDIILKKGDDLGTNGGVELTYGTRGRMNTGARFNHRTVKYNVYAGYNLRRWRDVGDRRIEREIFGDGEKLNQETGNRSENLGHTFNYGADYYFGKNTISYEGVFSTSLDQQINTLYSRLSALESDDLLLEYVRRNNETETDDGLENSFIYERSFDDKERSFKFIVSNSYTNQFKTQNIEIFRNASTPNPENLNGQERAFTDEKRYNTVFQTDYIHPLPNQMKIEIGAKSNLRNFDNDYDYSRFNEGTQDFVNDPAISNRFDYKDRIHAGYFVWSRASNKIDITAGLRGEYTTVDTYLYNTEERNKQEYFNLFPSVQSLYKFSTAQQIKFTYSRRIDRPTAWRLNPFPDITDSLNVRRGNPFLQPEMIHSLELGHIMELKKASLTTNFFYRQVNGLLDFITIIEDGISYSQPENLNTGESYGVELIGLWDITPWWNVSGSLTGFNISVDGSNVGEEFVNSGFAWNTKLNSDFKLPLDFTLQLVFNYDSPEIEAQGRDLSQYFIDANIQKSFFDNKGSIALSIRDIFDTRRFAGNSLTNTFSQSFYSKRETRIALFSARYNF</sequence>
<feature type="domain" description="Outer membrane protein beta-barrel" evidence="5">
    <location>
        <begin position="377"/>
        <end position="782"/>
    </location>
</feature>
<evidence type="ECO:0000259" key="5">
    <source>
        <dbReference type="Pfam" id="PF14905"/>
    </source>
</evidence>
<proteinExistence type="predicted"/>
<dbReference type="Gene3D" id="2.40.170.20">
    <property type="entry name" value="TonB-dependent receptor, beta-barrel domain"/>
    <property type="match status" value="1"/>
</dbReference>
<dbReference type="PANTHER" id="PTHR40980:SF4">
    <property type="entry name" value="TONB-DEPENDENT RECEPTOR-LIKE BETA-BARREL DOMAIN-CONTAINING PROTEIN"/>
    <property type="match status" value="1"/>
</dbReference>
<dbReference type="Pfam" id="PF14905">
    <property type="entry name" value="OMP_b-brl_3"/>
    <property type="match status" value="1"/>
</dbReference>
<dbReference type="Gene3D" id="2.170.130.10">
    <property type="entry name" value="TonB-dependent receptor, plug domain"/>
    <property type="match status" value="1"/>
</dbReference>
<comment type="caution">
    <text evidence="6">The sequence shown here is derived from an EMBL/GenBank/DDBJ whole genome shotgun (WGS) entry which is preliminary data.</text>
</comment>
<dbReference type="Pfam" id="PF07715">
    <property type="entry name" value="Plug"/>
    <property type="match status" value="1"/>
</dbReference>
<keyword evidence="6" id="KW-0675">Receptor</keyword>
<feature type="domain" description="TonB-dependent receptor plug" evidence="4">
    <location>
        <begin position="152"/>
        <end position="224"/>
    </location>
</feature>
<accession>A0ABQ1MGE9</accession>
<dbReference type="SUPFAM" id="SSF49464">
    <property type="entry name" value="Carboxypeptidase regulatory domain-like"/>
    <property type="match status" value="1"/>
</dbReference>
<evidence type="ECO:0000313" key="7">
    <source>
        <dbReference type="Proteomes" id="UP000635885"/>
    </source>
</evidence>
<evidence type="ECO:0000256" key="2">
    <source>
        <dbReference type="ARBA" id="ARBA00023136"/>
    </source>
</evidence>
<dbReference type="Proteomes" id="UP000635885">
    <property type="component" value="Unassembled WGS sequence"/>
</dbReference>
<evidence type="ECO:0000259" key="4">
    <source>
        <dbReference type="Pfam" id="PF07715"/>
    </source>
</evidence>
<dbReference type="InterPro" id="IPR036942">
    <property type="entry name" value="Beta-barrel_TonB_sf"/>
</dbReference>
<dbReference type="Gene3D" id="2.60.40.1120">
    <property type="entry name" value="Carboxypeptidase-like, regulatory domain"/>
    <property type="match status" value="1"/>
</dbReference>
<dbReference type="SUPFAM" id="SSF56935">
    <property type="entry name" value="Porins"/>
    <property type="match status" value="1"/>
</dbReference>
<evidence type="ECO:0000256" key="1">
    <source>
        <dbReference type="ARBA" id="ARBA00004442"/>
    </source>
</evidence>
<protein>
    <submittedName>
        <fullName evidence="6">TonB-dependent receptor</fullName>
    </submittedName>
</protein>
<keyword evidence="3" id="KW-0998">Cell outer membrane</keyword>
<dbReference type="InterPro" id="IPR037066">
    <property type="entry name" value="Plug_dom_sf"/>
</dbReference>
<gene>
    <name evidence="6" type="ORF">GCM10010993_18700</name>
</gene>
<dbReference type="InterPro" id="IPR012910">
    <property type="entry name" value="Plug_dom"/>
</dbReference>
<evidence type="ECO:0000256" key="3">
    <source>
        <dbReference type="ARBA" id="ARBA00023237"/>
    </source>
</evidence>
<evidence type="ECO:0000313" key="6">
    <source>
        <dbReference type="EMBL" id="GGC40290.1"/>
    </source>
</evidence>
<dbReference type="PANTHER" id="PTHR40980">
    <property type="entry name" value="PLUG DOMAIN-CONTAINING PROTEIN"/>
    <property type="match status" value="1"/>
</dbReference>
<dbReference type="InterPro" id="IPR008969">
    <property type="entry name" value="CarboxyPept-like_regulatory"/>
</dbReference>
<dbReference type="InterPro" id="IPR041700">
    <property type="entry name" value="OMP_b-brl_3"/>
</dbReference>